<sequence>MTSENTKTVPIDLADQWGWTTLSVEQSRQIDQTAIDEFGVAGITLMENAGTACANRLLEMTSDSDAAMILCGSGNNGGDGFVIARHFHQTGKPVRVLLLASPQKLRGDARLSYDRAVETGVAIESILDASQIAEIIRSSDGLIVDCLLGTGANGDPREPYASAIRSSNQCAATRIAIDIPSGLQGDTGVAGDPTFRADLTLTFVTAKTGMRNPDAMAYLGAIEIVDIGLPEPITAPLRSFNTKKD</sequence>
<evidence type="ECO:0000256" key="9">
    <source>
        <dbReference type="ARBA" id="ARBA00023235"/>
    </source>
</evidence>
<name>A0A5C6AAP0_9BACT</name>
<dbReference type="Gene3D" id="3.40.50.10260">
    <property type="entry name" value="YjeF N-terminal domain"/>
    <property type="match status" value="1"/>
</dbReference>
<accession>A0A5C6AAP0</accession>
<dbReference type="PROSITE" id="PS51385">
    <property type="entry name" value="YJEF_N"/>
    <property type="match status" value="1"/>
</dbReference>
<evidence type="ECO:0000256" key="5">
    <source>
        <dbReference type="ARBA" id="ARBA00022741"/>
    </source>
</evidence>
<proteinExistence type="inferred from homology"/>
<reference evidence="12 13" key="1">
    <citation type="submission" date="2019-02" db="EMBL/GenBank/DDBJ databases">
        <title>Deep-cultivation of Planctomycetes and their phenomic and genomic characterization uncovers novel biology.</title>
        <authorList>
            <person name="Wiegand S."/>
            <person name="Jogler M."/>
            <person name="Boedeker C."/>
            <person name="Pinto D."/>
            <person name="Vollmers J."/>
            <person name="Rivas-Marin E."/>
            <person name="Kohn T."/>
            <person name="Peeters S.H."/>
            <person name="Heuer A."/>
            <person name="Rast P."/>
            <person name="Oberbeckmann S."/>
            <person name="Bunk B."/>
            <person name="Jeske O."/>
            <person name="Meyerdierks A."/>
            <person name="Storesund J.E."/>
            <person name="Kallscheuer N."/>
            <person name="Luecker S."/>
            <person name="Lage O.M."/>
            <person name="Pohl T."/>
            <person name="Merkel B.J."/>
            <person name="Hornburger P."/>
            <person name="Mueller R.-W."/>
            <person name="Bruemmer F."/>
            <person name="Labrenz M."/>
            <person name="Spormann A.M."/>
            <person name="Op Den Camp H."/>
            <person name="Overmann J."/>
            <person name="Amann R."/>
            <person name="Jetten M.S.M."/>
            <person name="Mascher T."/>
            <person name="Medema M.H."/>
            <person name="Devos D.P."/>
            <person name="Kaster A.-K."/>
            <person name="Ovreas L."/>
            <person name="Rohde M."/>
            <person name="Galperin M.Y."/>
            <person name="Jogler C."/>
        </authorList>
    </citation>
    <scope>NUCLEOTIDE SEQUENCE [LARGE SCALE GENOMIC DNA]</scope>
    <source>
        <strain evidence="12 13">Pla100</strain>
    </source>
</reference>
<dbReference type="Proteomes" id="UP000316213">
    <property type="component" value="Unassembled WGS sequence"/>
</dbReference>
<evidence type="ECO:0000313" key="12">
    <source>
        <dbReference type="EMBL" id="TWT96470.1"/>
    </source>
</evidence>
<dbReference type="InterPro" id="IPR036652">
    <property type="entry name" value="YjeF_N_dom_sf"/>
</dbReference>
<dbReference type="InterPro" id="IPR004443">
    <property type="entry name" value="YjeF_N_dom"/>
</dbReference>
<comment type="catalytic activity">
    <reaction evidence="2 10">
        <text>(6R)-NADPHX = (6S)-NADPHX</text>
        <dbReference type="Rhea" id="RHEA:32227"/>
        <dbReference type="ChEBI" id="CHEBI:64076"/>
        <dbReference type="ChEBI" id="CHEBI:64077"/>
        <dbReference type="EC" id="5.1.99.6"/>
    </reaction>
</comment>
<evidence type="ECO:0000256" key="8">
    <source>
        <dbReference type="ARBA" id="ARBA00023027"/>
    </source>
</evidence>
<protein>
    <recommendedName>
        <fullName evidence="3 10">NAD(P)H-hydrate epimerase</fullName>
        <ecNumber evidence="3 10">5.1.99.6</ecNumber>
    </recommendedName>
    <alternativeName>
        <fullName evidence="10">NAD(P)HX epimerase</fullName>
    </alternativeName>
</protein>
<keyword evidence="7 10" id="KW-0630">Potassium</keyword>
<gene>
    <name evidence="12" type="primary">nnr_1</name>
    <name evidence="10" type="synonym">nnrE</name>
    <name evidence="12" type="ORF">Pla100_29510</name>
</gene>
<dbReference type="GO" id="GO:0052856">
    <property type="term" value="F:NAD(P)HX epimerase activity"/>
    <property type="evidence" value="ECO:0007669"/>
    <property type="project" value="UniProtKB-UniRule"/>
</dbReference>
<feature type="binding site" evidence="10">
    <location>
        <begin position="75"/>
        <end position="79"/>
    </location>
    <ligand>
        <name>(6S)-NADPHX</name>
        <dbReference type="ChEBI" id="CHEBI:64076"/>
    </ligand>
</feature>
<evidence type="ECO:0000256" key="2">
    <source>
        <dbReference type="ARBA" id="ARBA00000909"/>
    </source>
</evidence>
<comment type="similarity">
    <text evidence="10">Belongs to the NnrE/AIBP family.</text>
</comment>
<evidence type="ECO:0000256" key="3">
    <source>
        <dbReference type="ARBA" id="ARBA00012228"/>
    </source>
</evidence>
<evidence type="ECO:0000313" key="13">
    <source>
        <dbReference type="Proteomes" id="UP000316213"/>
    </source>
</evidence>
<evidence type="ECO:0000256" key="4">
    <source>
        <dbReference type="ARBA" id="ARBA00022723"/>
    </source>
</evidence>
<evidence type="ECO:0000256" key="1">
    <source>
        <dbReference type="ARBA" id="ARBA00000013"/>
    </source>
</evidence>
<comment type="cofactor">
    <cofactor evidence="10">
        <name>K(+)</name>
        <dbReference type="ChEBI" id="CHEBI:29103"/>
    </cofactor>
    <text evidence="10">Binds 1 potassium ion per subunit.</text>
</comment>
<dbReference type="OrthoDB" id="9806925at2"/>
<feature type="domain" description="YjeF N-terminal" evidence="11">
    <location>
        <begin position="27"/>
        <end position="235"/>
    </location>
</feature>
<dbReference type="NCBIfam" id="TIGR00197">
    <property type="entry name" value="yjeF_nterm"/>
    <property type="match status" value="1"/>
</dbReference>
<keyword evidence="9 10" id="KW-0413">Isomerase</keyword>
<keyword evidence="4 10" id="KW-0479">Metal-binding</keyword>
<keyword evidence="8 10" id="KW-0520">NAD</keyword>
<dbReference type="GO" id="GO:0000166">
    <property type="term" value="F:nucleotide binding"/>
    <property type="evidence" value="ECO:0007669"/>
    <property type="project" value="UniProtKB-KW"/>
</dbReference>
<keyword evidence="5 10" id="KW-0547">Nucleotide-binding</keyword>
<dbReference type="SUPFAM" id="SSF64153">
    <property type="entry name" value="YjeF N-terminal domain-like"/>
    <property type="match status" value="1"/>
</dbReference>
<feature type="binding site" evidence="10">
    <location>
        <position position="145"/>
    </location>
    <ligand>
        <name>K(+)</name>
        <dbReference type="ChEBI" id="CHEBI:29103"/>
    </ligand>
</feature>
<feature type="binding site" evidence="10">
    <location>
        <position position="181"/>
    </location>
    <ligand>
        <name>K(+)</name>
        <dbReference type="ChEBI" id="CHEBI:29103"/>
    </ligand>
</feature>
<dbReference type="HAMAP" id="MF_01966">
    <property type="entry name" value="NADHX_epimerase"/>
    <property type="match status" value="1"/>
</dbReference>
<dbReference type="PANTHER" id="PTHR13232">
    <property type="entry name" value="NAD(P)H-HYDRATE EPIMERASE"/>
    <property type="match status" value="1"/>
</dbReference>
<evidence type="ECO:0000259" key="11">
    <source>
        <dbReference type="PROSITE" id="PS51385"/>
    </source>
</evidence>
<feature type="binding site" evidence="10">
    <location>
        <position position="76"/>
    </location>
    <ligand>
        <name>K(+)</name>
        <dbReference type="ChEBI" id="CHEBI:29103"/>
    </ligand>
</feature>
<comment type="catalytic activity">
    <reaction evidence="1 10">
        <text>(6R)-NADHX = (6S)-NADHX</text>
        <dbReference type="Rhea" id="RHEA:32215"/>
        <dbReference type="ChEBI" id="CHEBI:64074"/>
        <dbReference type="ChEBI" id="CHEBI:64075"/>
        <dbReference type="EC" id="5.1.99.6"/>
    </reaction>
</comment>
<dbReference type="RefSeq" id="WP_146578378.1">
    <property type="nucleotide sequence ID" value="NZ_SJPM01000005.1"/>
</dbReference>
<dbReference type="EMBL" id="SJPM01000005">
    <property type="protein sequence ID" value="TWT96470.1"/>
    <property type="molecule type" value="Genomic_DNA"/>
</dbReference>
<keyword evidence="13" id="KW-1185">Reference proteome</keyword>
<organism evidence="12 13">
    <name type="scientific">Neorhodopirellula pilleata</name>
    <dbReference type="NCBI Taxonomy" id="2714738"/>
    <lineage>
        <taxon>Bacteria</taxon>
        <taxon>Pseudomonadati</taxon>
        <taxon>Planctomycetota</taxon>
        <taxon>Planctomycetia</taxon>
        <taxon>Pirellulales</taxon>
        <taxon>Pirellulaceae</taxon>
        <taxon>Neorhodopirellula</taxon>
    </lineage>
</organism>
<comment type="caution">
    <text evidence="12">The sequence shown here is derived from an EMBL/GenBank/DDBJ whole genome shotgun (WGS) entry which is preliminary data.</text>
</comment>
<feature type="binding site" evidence="10">
    <location>
        <position position="160"/>
    </location>
    <ligand>
        <name>(6S)-NADPHX</name>
        <dbReference type="ChEBI" id="CHEBI:64076"/>
    </ligand>
</feature>
<evidence type="ECO:0000256" key="7">
    <source>
        <dbReference type="ARBA" id="ARBA00022958"/>
    </source>
</evidence>
<dbReference type="Pfam" id="PF03853">
    <property type="entry name" value="YjeF_N"/>
    <property type="match status" value="1"/>
</dbReference>
<comment type="function">
    <text evidence="10">Catalyzes the epimerization of the S- and R-forms of NAD(P)HX, a damaged form of NAD(P)H that is a result of enzymatic or heat-dependent hydration. This is a prerequisite for the S-specific NAD(P)H-hydrate dehydratase to allow the repair of both epimers of NAD(P)HX.</text>
</comment>
<evidence type="ECO:0000256" key="6">
    <source>
        <dbReference type="ARBA" id="ARBA00022857"/>
    </source>
</evidence>
<feature type="binding site" evidence="10">
    <location>
        <position position="178"/>
    </location>
    <ligand>
        <name>(6S)-NADPHX</name>
        <dbReference type="ChEBI" id="CHEBI:64076"/>
    </ligand>
</feature>
<dbReference type="EC" id="5.1.99.6" evidence="3 10"/>
<feature type="binding site" evidence="10">
    <location>
        <begin position="149"/>
        <end position="155"/>
    </location>
    <ligand>
        <name>(6S)-NADPHX</name>
        <dbReference type="ChEBI" id="CHEBI:64076"/>
    </ligand>
</feature>
<dbReference type="AlphaFoldDB" id="A0A5C6AAP0"/>
<dbReference type="PANTHER" id="PTHR13232:SF10">
    <property type="entry name" value="NAD(P)H-HYDRATE EPIMERASE"/>
    <property type="match status" value="1"/>
</dbReference>
<dbReference type="GO" id="GO:0046872">
    <property type="term" value="F:metal ion binding"/>
    <property type="evidence" value="ECO:0007669"/>
    <property type="project" value="UniProtKB-KW"/>
</dbReference>
<dbReference type="InterPro" id="IPR032976">
    <property type="entry name" value="YJEFN_prot_NAXE-like"/>
</dbReference>
<evidence type="ECO:0000256" key="10">
    <source>
        <dbReference type="HAMAP-Rule" id="MF_01966"/>
    </source>
</evidence>
<keyword evidence="6 10" id="KW-0521">NADP</keyword>